<protein>
    <submittedName>
        <fullName evidence="1">Uncharacterized protein</fullName>
    </submittedName>
</protein>
<feature type="non-terminal residue" evidence="1">
    <location>
        <position position="34"/>
    </location>
</feature>
<organism evidence="1">
    <name type="scientific">Tetraselmis sp. GSL018</name>
    <dbReference type="NCBI Taxonomy" id="582737"/>
    <lineage>
        <taxon>Eukaryota</taxon>
        <taxon>Viridiplantae</taxon>
        <taxon>Chlorophyta</taxon>
        <taxon>core chlorophytes</taxon>
        <taxon>Chlorodendrophyceae</taxon>
        <taxon>Chlorodendrales</taxon>
        <taxon>Chlorodendraceae</taxon>
        <taxon>Tetraselmis</taxon>
    </lineage>
</organism>
<sequence length="34" mass="3684">MISSSNTFPQIKSFGGNDLEANQILTQVAGIWSE</sequence>
<reference evidence="1" key="1">
    <citation type="submission" date="2014-05" db="EMBL/GenBank/DDBJ databases">
        <title>The transcriptome of the halophilic microalga Tetraselmis sp. GSL018 isolated from the Great Salt Lake, Utah.</title>
        <authorList>
            <person name="Jinkerson R.E."/>
            <person name="D'Adamo S."/>
            <person name="Posewitz M.C."/>
        </authorList>
    </citation>
    <scope>NUCLEOTIDE SEQUENCE</scope>
    <source>
        <strain evidence="1">GSL018</strain>
    </source>
</reference>
<accession>A0A061QQP5</accession>
<evidence type="ECO:0000313" key="1">
    <source>
        <dbReference type="EMBL" id="JAC60656.1"/>
    </source>
</evidence>
<dbReference type="EMBL" id="GBEZ01026565">
    <property type="protein sequence ID" value="JAC60656.1"/>
    <property type="molecule type" value="Transcribed_RNA"/>
</dbReference>
<proteinExistence type="predicted"/>
<dbReference type="AlphaFoldDB" id="A0A061QQP5"/>
<name>A0A061QQP5_9CHLO</name>
<gene>
    <name evidence="1" type="ORF">TSPGSL018_28388</name>
</gene>